<accession>A0A285IRH8</accession>
<reference evidence="2" key="1">
    <citation type="submission" date="2017-09" db="EMBL/GenBank/DDBJ databases">
        <authorList>
            <person name="Varghese N."/>
            <person name="Submissions S."/>
        </authorList>
    </citation>
    <scope>NUCLEOTIDE SEQUENCE [LARGE SCALE GENOMIC DNA]</scope>
    <source>
        <strain evidence="2">CGMCC 4.6857</strain>
    </source>
</reference>
<dbReference type="PANTHER" id="PTHR34070">
    <property type="entry name" value="ARMADILLO-TYPE FOLD"/>
    <property type="match status" value="1"/>
</dbReference>
<evidence type="ECO:0000313" key="1">
    <source>
        <dbReference type="EMBL" id="SNY50598.1"/>
    </source>
</evidence>
<dbReference type="Gene3D" id="1.25.10.90">
    <property type="match status" value="1"/>
</dbReference>
<dbReference type="EMBL" id="OBDY01000011">
    <property type="protein sequence ID" value="SNY50598.1"/>
    <property type="molecule type" value="Genomic_DNA"/>
</dbReference>
<protein>
    <submittedName>
        <fullName evidence="1">3-methyladenine DNA glycosylase AlkD</fullName>
    </submittedName>
</protein>
<dbReference type="AlphaFoldDB" id="A0A285IRH8"/>
<dbReference type="PANTHER" id="PTHR34070:SF1">
    <property type="entry name" value="DNA ALKYLATION REPAIR PROTEIN"/>
    <property type="match status" value="1"/>
</dbReference>
<dbReference type="InterPro" id="IPR016024">
    <property type="entry name" value="ARM-type_fold"/>
</dbReference>
<keyword evidence="2" id="KW-1185">Reference proteome</keyword>
<gene>
    <name evidence="1" type="ORF">SAMN05421748_11156</name>
</gene>
<evidence type="ECO:0000313" key="2">
    <source>
        <dbReference type="Proteomes" id="UP000219612"/>
    </source>
</evidence>
<dbReference type="InterPro" id="IPR014825">
    <property type="entry name" value="DNA_alkylation"/>
</dbReference>
<dbReference type="CDD" id="cd07064">
    <property type="entry name" value="AlkD_like_1"/>
    <property type="match status" value="1"/>
</dbReference>
<dbReference type="SUPFAM" id="SSF48371">
    <property type="entry name" value="ARM repeat"/>
    <property type="match status" value="1"/>
</dbReference>
<sequence>MTDVLSRLDAHLRPAADPARAAAQAKYMRDQFPFLGLASPALKKLERAALAGLPKPTEGELRATALALWERDEREYQYVACSYLMRHVGVPGPGFLDVVRTLVTTKSWWDTVDPLATRVTGGLVRRHPELTAVMDEWVRDDDMWVVRVAILHQLHYGDGTDADRLFGYCLAQAGHRDFFVRKAIGWALRQYARTDPGAVRAFVDENSARLSTLSIREATKHL</sequence>
<dbReference type="RefSeq" id="WP_245923346.1">
    <property type="nucleotide sequence ID" value="NZ_OBDY01000011.1"/>
</dbReference>
<dbReference type="Pfam" id="PF08713">
    <property type="entry name" value="DNA_alkylation"/>
    <property type="match status" value="1"/>
</dbReference>
<proteinExistence type="predicted"/>
<name>A0A285IRH8_9ACTN</name>
<dbReference type="Proteomes" id="UP000219612">
    <property type="component" value="Unassembled WGS sequence"/>
</dbReference>
<organism evidence="1 2">
    <name type="scientific">Paractinoplanes atraurantiacus</name>
    <dbReference type="NCBI Taxonomy" id="1036182"/>
    <lineage>
        <taxon>Bacteria</taxon>
        <taxon>Bacillati</taxon>
        <taxon>Actinomycetota</taxon>
        <taxon>Actinomycetes</taxon>
        <taxon>Micromonosporales</taxon>
        <taxon>Micromonosporaceae</taxon>
        <taxon>Paractinoplanes</taxon>
    </lineage>
</organism>